<dbReference type="EMBL" id="SRLO01000107">
    <property type="protein sequence ID" value="TNN75095.1"/>
    <property type="molecule type" value="Genomic_DNA"/>
</dbReference>
<sequence>MMIAAAHLHMALADASCAAMGHSGEDEAAAILRLVSDRFTQQWTGFWSEDINALPEGIRLAESAQIGTFSEPAGLPRGREREIQIL</sequence>
<dbReference type="AlphaFoldDB" id="A0A4Z2ICA6"/>
<organism evidence="2 3">
    <name type="scientific">Liparis tanakae</name>
    <name type="common">Tanaka's snailfish</name>
    <dbReference type="NCBI Taxonomy" id="230148"/>
    <lineage>
        <taxon>Eukaryota</taxon>
        <taxon>Metazoa</taxon>
        <taxon>Chordata</taxon>
        <taxon>Craniata</taxon>
        <taxon>Vertebrata</taxon>
        <taxon>Euteleostomi</taxon>
        <taxon>Actinopterygii</taxon>
        <taxon>Neopterygii</taxon>
        <taxon>Teleostei</taxon>
        <taxon>Neoteleostei</taxon>
        <taxon>Acanthomorphata</taxon>
        <taxon>Eupercaria</taxon>
        <taxon>Perciformes</taxon>
        <taxon>Cottioidei</taxon>
        <taxon>Cottales</taxon>
        <taxon>Liparidae</taxon>
        <taxon>Liparis</taxon>
    </lineage>
</organism>
<reference evidence="2 3" key="1">
    <citation type="submission" date="2019-03" db="EMBL/GenBank/DDBJ databases">
        <title>First draft genome of Liparis tanakae, snailfish: a comprehensive survey of snailfish specific genes.</title>
        <authorList>
            <person name="Kim W."/>
            <person name="Song I."/>
            <person name="Jeong J.-H."/>
            <person name="Kim D."/>
            <person name="Kim S."/>
            <person name="Ryu S."/>
            <person name="Song J.Y."/>
            <person name="Lee S.K."/>
        </authorList>
    </citation>
    <scope>NUCLEOTIDE SEQUENCE [LARGE SCALE GENOMIC DNA]</scope>
    <source>
        <tissue evidence="2">Muscle</tissue>
    </source>
</reference>
<keyword evidence="1" id="KW-0732">Signal</keyword>
<accession>A0A4Z2ICA6</accession>
<evidence type="ECO:0000313" key="3">
    <source>
        <dbReference type="Proteomes" id="UP000314294"/>
    </source>
</evidence>
<name>A0A4Z2ICA6_9TELE</name>
<dbReference type="Proteomes" id="UP000314294">
    <property type="component" value="Unassembled WGS sequence"/>
</dbReference>
<evidence type="ECO:0000313" key="2">
    <source>
        <dbReference type="EMBL" id="TNN75095.1"/>
    </source>
</evidence>
<comment type="caution">
    <text evidence="2">The sequence shown here is derived from an EMBL/GenBank/DDBJ whole genome shotgun (WGS) entry which is preliminary data.</text>
</comment>
<keyword evidence="3" id="KW-1185">Reference proteome</keyword>
<feature type="chain" id="PRO_5021420537" evidence="1">
    <location>
        <begin position="18"/>
        <end position="86"/>
    </location>
</feature>
<feature type="signal peptide" evidence="1">
    <location>
        <begin position="1"/>
        <end position="17"/>
    </location>
</feature>
<evidence type="ECO:0000256" key="1">
    <source>
        <dbReference type="SAM" id="SignalP"/>
    </source>
</evidence>
<proteinExistence type="predicted"/>
<protein>
    <submittedName>
        <fullName evidence="2">Uncharacterized protein</fullName>
    </submittedName>
</protein>
<gene>
    <name evidence="2" type="ORF">EYF80_014668</name>
</gene>